<keyword evidence="3" id="KW-0689">Ribosomal protein</keyword>
<evidence type="ECO:0000256" key="1">
    <source>
        <dbReference type="ARBA" id="ARBA00004123"/>
    </source>
</evidence>
<dbReference type="GO" id="GO:0003682">
    <property type="term" value="F:chromatin binding"/>
    <property type="evidence" value="ECO:0007669"/>
    <property type="project" value="TreeGrafter"/>
</dbReference>
<dbReference type="GO" id="GO:0015934">
    <property type="term" value="C:large ribosomal subunit"/>
    <property type="evidence" value="ECO:0007669"/>
    <property type="project" value="InterPro"/>
</dbReference>
<dbReference type="Pfam" id="PF09739">
    <property type="entry name" value="MCM_bind"/>
    <property type="match status" value="2"/>
</dbReference>
<gene>
    <name evidence="8" type="ORF">R3P38DRAFT_3396286</name>
</gene>
<name>A0AAW0BCI3_9AGAR</name>
<comment type="caution">
    <text evidence="8">The sequence shown here is derived from an EMBL/GenBank/DDBJ whole genome shotgun (WGS) entry which is preliminary data.</text>
</comment>
<evidence type="ECO:0000313" key="9">
    <source>
        <dbReference type="Proteomes" id="UP001362999"/>
    </source>
</evidence>
<dbReference type="PANTHER" id="PTHR13489:SF0">
    <property type="entry name" value="MINI-CHROMOSOME MAINTENANCE COMPLEX-BINDING PROTEIN"/>
    <property type="match status" value="1"/>
</dbReference>
<keyword evidence="9" id="KW-1185">Reference proteome</keyword>
<dbReference type="GO" id="GO:0006261">
    <property type="term" value="P:DNA-templated DNA replication"/>
    <property type="evidence" value="ECO:0007669"/>
    <property type="project" value="TreeGrafter"/>
</dbReference>
<evidence type="ECO:0000256" key="2">
    <source>
        <dbReference type="ARBA" id="ARBA00007320"/>
    </source>
</evidence>
<evidence type="ECO:0000256" key="3">
    <source>
        <dbReference type="ARBA" id="ARBA00022980"/>
    </source>
</evidence>
<dbReference type="InterPro" id="IPR036227">
    <property type="entry name" value="Ribosomal_uL15/eL18_sf"/>
</dbReference>
<dbReference type="InterPro" id="IPR030878">
    <property type="entry name" value="Ribosomal_uL15"/>
</dbReference>
<evidence type="ECO:0000256" key="4">
    <source>
        <dbReference type="ARBA" id="ARBA00023242"/>
    </source>
</evidence>
<sequence length="755" mass="83174">MSSTRITSRLSLRNLKPLRGAQHSQKRVGRGQGSGHGQTAGRGNNGQKSRSGPGIRPGFEGGQTPITKLFPKRGFVNRNEKTWAPVNLDRIQHWIDEGRLTSSPEYPITARELLLSGCVHDVHDGIKLLGDGAEYFKTPIYITPSRASKSAITAIESNGGKVICKYYNALALRDCVKGRTDRTEAAPTRRDDIIWYSRLRNRGYLSPGALQKVGPLPFVQDRWKTLATDLGMVSAVPIDALSDPTRSLSELYDDNENIPSIHTVDPRQKDRCLVKFRAMIQDTSYSPEMYLARRSDGQCGGWGLADEASDEFSYADLRENTVVWAVNVPGESDWVSEVENAPSFTRSFLTPSHPYKFPIPELPHLGVQVKVYDMSSAEFKSTDVVTLVGIFTMESMSSVLETENEIPVPTLHVLFSKPHSLPIVPPIISPTPTPATLREELISWIATEGLAGDRHAAEWVLLNVIAKVQSRTPPLLPPSLTISRFPSPPSQGLTLSLCAVLSQLLPIAVTIPLSLDLLNSSRFSPESKQEELYAGRLQLPRGTACVVTEGGISEGGIVEQGIMNLRAAQDMMWNQTLDYAFPFSKFAFNTDVTFLVISEGRKSTFFKTHINVPLQPSTGKSDELYKPANQVKLPPVEILTAFRDLVAVRSVLAVPFLSLSHLIPHKTKSAKMGTVTIGDTVSEYIQDDFVKQRKAATKPTEAVTSDDLIRSMTVARLLTLSMNQSDVSIDIWERTKTLLAANATRLEIIGTTESL</sequence>
<dbReference type="NCBIfam" id="TIGR01071">
    <property type="entry name" value="rplO_bact"/>
    <property type="match status" value="1"/>
</dbReference>
<dbReference type="EMBL" id="JAWWNJ010000035">
    <property type="protein sequence ID" value="KAK7023828.1"/>
    <property type="molecule type" value="Genomic_DNA"/>
</dbReference>
<feature type="compositionally biased region" description="Gly residues" evidence="6">
    <location>
        <begin position="30"/>
        <end position="44"/>
    </location>
</feature>
<evidence type="ECO:0000259" key="7">
    <source>
        <dbReference type="Pfam" id="PF00828"/>
    </source>
</evidence>
<dbReference type="AlphaFoldDB" id="A0AAW0BCI3"/>
<dbReference type="InterPro" id="IPR019140">
    <property type="entry name" value="MCM_complex-bd"/>
</dbReference>
<dbReference type="GO" id="GO:0003735">
    <property type="term" value="F:structural constituent of ribosome"/>
    <property type="evidence" value="ECO:0007669"/>
    <property type="project" value="InterPro"/>
</dbReference>
<comment type="subcellular location">
    <subcellularLocation>
        <location evidence="1">Nucleus</location>
    </subcellularLocation>
</comment>
<dbReference type="GO" id="GO:0006412">
    <property type="term" value="P:translation"/>
    <property type="evidence" value="ECO:0007669"/>
    <property type="project" value="InterPro"/>
</dbReference>
<proteinExistence type="inferred from homology"/>
<evidence type="ECO:0000256" key="5">
    <source>
        <dbReference type="ARBA" id="ARBA00023274"/>
    </source>
</evidence>
<reference evidence="8 9" key="1">
    <citation type="journal article" date="2024" name="J Genomics">
        <title>Draft genome sequencing and assembly of Favolaschia claudopus CIRM-BRFM 2984 isolated from oak limbs.</title>
        <authorList>
            <person name="Navarro D."/>
            <person name="Drula E."/>
            <person name="Chaduli D."/>
            <person name="Cazenave R."/>
            <person name="Ahrendt S."/>
            <person name="Wang J."/>
            <person name="Lipzen A."/>
            <person name="Daum C."/>
            <person name="Barry K."/>
            <person name="Grigoriev I.V."/>
            <person name="Favel A."/>
            <person name="Rosso M.N."/>
            <person name="Martin F."/>
        </authorList>
    </citation>
    <scope>NUCLEOTIDE SEQUENCE [LARGE SCALE GENOMIC DNA]</scope>
    <source>
        <strain evidence="8 9">CIRM-BRFM 2984</strain>
    </source>
</reference>
<dbReference type="Proteomes" id="UP001362999">
    <property type="component" value="Unassembled WGS sequence"/>
</dbReference>
<feature type="compositionally biased region" description="Low complexity" evidence="6">
    <location>
        <begin position="1"/>
        <end position="13"/>
    </location>
</feature>
<dbReference type="Pfam" id="PF00828">
    <property type="entry name" value="Ribosomal_L27A"/>
    <property type="match status" value="1"/>
</dbReference>
<feature type="region of interest" description="Disordered" evidence="6">
    <location>
        <begin position="1"/>
        <end position="71"/>
    </location>
</feature>
<dbReference type="InterPro" id="IPR005749">
    <property type="entry name" value="Ribosomal_uL15_bac-type"/>
</dbReference>
<feature type="domain" description="Large ribosomal subunit protein uL15/eL18" evidence="7">
    <location>
        <begin position="85"/>
        <end position="163"/>
    </location>
</feature>
<protein>
    <submittedName>
        <fullName evidence="8">Mini-chromosome maintenance complex-binding protein</fullName>
    </submittedName>
</protein>
<dbReference type="HAMAP" id="MF_01341">
    <property type="entry name" value="Ribosomal_uL15"/>
    <property type="match status" value="1"/>
</dbReference>
<keyword evidence="5" id="KW-0687">Ribonucleoprotein</keyword>
<dbReference type="PANTHER" id="PTHR13489">
    <property type="entry name" value="MINI-CHROMOSOME MAINTENANCE COMPLEX-BINDING PROTEIN"/>
    <property type="match status" value="1"/>
</dbReference>
<dbReference type="InterPro" id="IPR021131">
    <property type="entry name" value="Ribosomal_uL15/eL18"/>
</dbReference>
<comment type="similarity">
    <text evidence="2">Belongs to the universal ribosomal protein uL15 family.</text>
</comment>
<dbReference type="GO" id="GO:0005634">
    <property type="term" value="C:nucleus"/>
    <property type="evidence" value="ECO:0007669"/>
    <property type="project" value="UniProtKB-SubCell"/>
</dbReference>
<organism evidence="8 9">
    <name type="scientific">Favolaschia claudopus</name>
    <dbReference type="NCBI Taxonomy" id="2862362"/>
    <lineage>
        <taxon>Eukaryota</taxon>
        <taxon>Fungi</taxon>
        <taxon>Dikarya</taxon>
        <taxon>Basidiomycota</taxon>
        <taxon>Agaricomycotina</taxon>
        <taxon>Agaricomycetes</taxon>
        <taxon>Agaricomycetidae</taxon>
        <taxon>Agaricales</taxon>
        <taxon>Marasmiineae</taxon>
        <taxon>Mycenaceae</taxon>
        <taxon>Favolaschia</taxon>
    </lineage>
</organism>
<accession>A0AAW0BCI3</accession>
<keyword evidence="4" id="KW-0539">Nucleus</keyword>
<evidence type="ECO:0000313" key="8">
    <source>
        <dbReference type="EMBL" id="KAK7023828.1"/>
    </source>
</evidence>
<evidence type="ECO:0000256" key="6">
    <source>
        <dbReference type="SAM" id="MobiDB-lite"/>
    </source>
</evidence>
<dbReference type="Gene3D" id="3.100.10.10">
    <property type="match status" value="1"/>
</dbReference>
<dbReference type="SUPFAM" id="SSF52080">
    <property type="entry name" value="Ribosomal proteins L15p and L18e"/>
    <property type="match status" value="1"/>
</dbReference>